<gene>
    <name evidence="2" type="ORF">ALC62_04151</name>
</gene>
<dbReference type="InterPro" id="IPR006578">
    <property type="entry name" value="MADF-dom"/>
</dbReference>
<feature type="domain" description="MADF" evidence="1">
    <location>
        <begin position="111"/>
        <end position="163"/>
    </location>
</feature>
<evidence type="ECO:0000259" key="1">
    <source>
        <dbReference type="Pfam" id="PF10545"/>
    </source>
</evidence>
<name>A0A151IKF6_9HYME</name>
<proteinExistence type="predicted"/>
<reference evidence="2 3" key="1">
    <citation type="submission" date="2016-03" db="EMBL/GenBank/DDBJ databases">
        <title>Cyphomyrmex costatus WGS genome.</title>
        <authorList>
            <person name="Nygaard S."/>
            <person name="Hu H."/>
            <person name="Boomsma J."/>
            <person name="Zhang G."/>
        </authorList>
    </citation>
    <scope>NUCLEOTIDE SEQUENCE [LARGE SCALE GENOMIC DNA]</scope>
    <source>
        <strain evidence="2">MS0001</strain>
        <tissue evidence="2">Whole body</tissue>
    </source>
</reference>
<evidence type="ECO:0000313" key="3">
    <source>
        <dbReference type="Proteomes" id="UP000078542"/>
    </source>
</evidence>
<dbReference type="Pfam" id="PF10545">
    <property type="entry name" value="MADF_DNA_bdg"/>
    <property type="match status" value="1"/>
</dbReference>
<feature type="non-terminal residue" evidence="2">
    <location>
        <position position="1"/>
    </location>
</feature>
<dbReference type="AlphaFoldDB" id="A0A151IKF6"/>
<evidence type="ECO:0000313" key="2">
    <source>
        <dbReference type="EMBL" id="KYN04962.1"/>
    </source>
</evidence>
<keyword evidence="3" id="KW-1185">Reference proteome</keyword>
<dbReference type="Proteomes" id="UP000078542">
    <property type="component" value="Unassembled WGS sequence"/>
</dbReference>
<organism evidence="2 3">
    <name type="scientific">Cyphomyrmex costatus</name>
    <dbReference type="NCBI Taxonomy" id="456900"/>
    <lineage>
        <taxon>Eukaryota</taxon>
        <taxon>Metazoa</taxon>
        <taxon>Ecdysozoa</taxon>
        <taxon>Arthropoda</taxon>
        <taxon>Hexapoda</taxon>
        <taxon>Insecta</taxon>
        <taxon>Pterygota</taxon>
        <taxon>Neoptera</taxon>
        <taxon>Endopterygota</taxon>
        <taxon>Hymenoptera</taxon>
        <taxon>Apocrita</taxon>
        <taxon>Aculeata</taxon>
        <taxon>Formicoidea</taxon>
        <taxon>Formicidae</taxon>
        <taxon>Myrmicinae</taxon>
        <taxon>Cyphomyrmex</taxon>
    </lineage>
</organism>
<protein>
    <recommendedName>
        <fullName evidence="1">MADF domain-containing protein</fullName>
    </recommendedName>
</protein>
<sequence>INLVNTCGICEEIVEESSILTHKCLEGFEQFIIDKNRYFYPACDNGAIIRRSAMDNNIEDIVLDESPNNFEKDTNVEHVALNESYISPLSETNSNISSNCSHDLIEIEELLIEEVSKREVLYNYNLPLTQRNRTITNEAWKAVSEALQGIKNVFSSVQKKEHLCNCYKIL</sequence>
<dbReference type="EMBL" id="KQ977207">
    <property type="protein sequence ID" value="KYN04962.1"/>
    <property type="molecule type" value="Genomic_DNA"/>
</dbReference>
<accession>A0A151IKF6</accession>